<dbReference type="RefSeq" id="XP_040929420.1">
    <property type="nucleotide sequence ID" value="XM_041073486.2"/>
</dbReference>
<feature type="region of interest" description="Disordered" evidence="1">
    <location>
        <begin position="124"/>
        <end position="146"/>
    </location>
</feature>
<evidence type="ECO:0000313" key="3">
    <source>
        <dbReference type="Proteomes" id="UP000515150"/>
    </source>
</evidence>
<dbReference type="GeneID" id="121202677"/>
<feature type="compositionally biased region" description="Pro residues" evidence="1">
    <location>
        <begin position="136"/>
        <end position="146"/>
    </location>
</feature>
<dbReference type="RefSeq" id="XP_040929418.1">
    <property type="nucleotide sequence ID" value="XM_041073484.2"/>
</dbReference>
<dbReference type="RefSeq" id="XP_040929419.1">
    <property type="nucleotide sequence ID" value="XM_041073485.2"/>
</dbReference>
<dbReference type="InterPro" id="IPR042945">
    <property type="entry name" value="LBH_dom_prot"/>
</dbReference>
<dbReference type="GO" id="GO:0045893">
    <property type="term" value="P:positive regulation of DNA-templated transcription"/>
    <property type="evidence" value="ECO:0007669"/>
    <property type="project" value="TreeGrafter"/>
</dbReference>
<dbReference type="KEGG" id="bspl:121202677"/>
<dbReference type="AlphaFoldDB" id="A0A8M1HLQ2"/>
<sequence length="146" mass="16457">MEEISGQNPNCEDAERKDERLSFQIFPDPVEVVLTPDTSFSSLDLDHEKERLPSIVVEPTEVNEVESGELRWPPENTDSEEDEEDLFLEQCIPPANIADWGDDEEEEEDTSVILNQQQGLTLIDLQSDTFRDDTPTLPPSSAPALN</sequence>
<evidence type="ECO:0000313" key="6">
    <source>
        <dbReference type="RefSeq" id="XP_040929420.1"/>
    </source>
</evidence>
<evidence type="ECO:0000259" key="2">
    <source>
        <dbReference type="Pfam" id="PF15317"/>
    </source>
</evidence>
<evidence type="ECO:0000313" key="5">
    <source>
        <dbReference type="RefSeq" id="XP_040929419.1"/>
    </source>
</evidence>
<protein>
    <submittedName>
        <fullName evidence="4 5">Uncharacterized protein lbhl</fullName>
    </submittedName>
</protein>
<dbReference type="InterPro" id="IPR038990">
    <property type="entry name" value="LBH_dom"/>
</dbReference>
<dbReference type="PANTHER" id="PTHR14987:SF4">
    <property type="entry name" value="PROTEIN LBH-LIKE"/>
    <property type="match status" value="1"/>
</dbReference>
<keyword evidence="3" id="KW-1185">Reference proteome</keyword>
<evidence type="ECO:0000256" key="1">
    <source>
        <dbReference type="SAM" id="MobiDB-lite"/>
    </source>
</evidence>
<dbReference type="CTD" id="100000094"/>
<evidence type="ECO:0000313" key="7">
    <source>
        <dbReference type="RefSeq" id="XP_055369758.1"/>
    </source>
</evidence>
<dbReference type="RefSeq" id="XP_055369758.1">
    <property type="nucleotide sequence ID" value="XM_055513783.1"/>
</dbReference>
<proteinExistence type="predicted"/>
<reference evidence="4 5" key="1">
    <citation type="submission" date="2025-04" db="UniProtKB">
        <authorList>
            <consortium name="RefSeq"/>
        </authorList>
    </citation>
    <scope>IDENTIFICATION</scope>
</reference>
<dbReference type="Proteomes" id="UP000515150">
    <property type="component" value="Chromosome 13"/>
</dbReference>
<feature type="region of interest" description="Disordered" evidence="1">
    <location>
        <begin position="63"/>
        <end position="82"/>
    </location>
</feature>
<dbReference type="OrthoDB" id="8937789at2759"/>
<dbReference type="GO" id="GO:0005634">
    <property type="term" value="C:nucleus"/>
    <property type="evidence" value="ECO:0007669"/>
    <property type="project" value="TreeGrafter"/>
</dbReference>
<accession>A0A8M1HLQ2</accession>
<dbReference type="PANTHER" id="PTHR14987">
    <property type="entry name" value="PROTEIN LBH-RELATED"/>
    <property type="match status" value="1"/>
</dbReference>
<evidence type="ECO:0000313" key="4">
    <source>
        <dbReference type="RefSeq" id="XP_040929418.1"/>
    </source>
</evidence>
<dbReference type="Pfam" id="PF15317">
    <property type="entry name" value="Lbh"/>
    <property type="match status" value="1"/>
</dbReference>
<gene>
    <name evidence="4 5 6 7" type="primary">lbhl</name>
</gene>
<name>A0A8M1HLQ2_BETSP</name>
<feature type="domain" description="LBH" evidence="2">
    <location>
        <begin position="16"/>
        <end position="85"/>
    </location>
</feature>
<organism evidence="3 4">
    <name type="scientific">Betta splendens</name>
    <name type="common">Siamese fighting fish</name>
    <dbReference type="NCBI Taxonomy" id="158456"/>
    <lineage>
        <taxon>Eukaryota</taxon>
        <taxon>Metazoa</taxon>
        <taxon>Chordata</taxon>
        <taxon>Craniata</taxon>
        <taxon>Vertebrata</taxon>
        <taxon>Euteleostomi</taxon>
        <taxon>Actinopterygii</taxon>
        <taxon>Neopterygii</taxon>
        <taxon>Teleostei</taxon>
        <taxon>Neoteleostei</taxon>
        <taxon>Acanthomorphata</taxon>
        <taxon>Anabantaria</taxon>
        <taxon>Anabantiformes</taxon>
        <taxon>Anabantoidei</taxon>
        <taxon>Osphronemidae</taxon>
        <taxon>Betta</taxon>
    </lineage>
</organism>